<feature type="compositionally biased region" description="Basic and acidic residues" evidence="1">
    <location>
        <begin position="558"/>
        <end position="568"/>
    </location>
</feature>
<dbReference type="InterPro" id="IPR001394">
    <property type="entry name" value="Peptidase_C19_UCH"/>
</dbReference>
<dbReference type="InterPro" id="IPR018200">
    <property type="entry name" value="USP_CS"/>
</dbReference>
<dbReference type="PANTHER" id="PTHR24006:SF908">
    <property type="entry name" value="DEUBIQUITINATING APOPTOTIC INHIBITOR, ISOFORM A"/>
    <property type="match status" value="1"/>
</dbReference>
<evidence type="ECO:0000313" key="3">
    <source>
        <dbReference type="EMBL" id="KAJ8028115.1"/>
    </source>
</evidence>
<dbReference type="Proteomes" id="UP001152320">
    <property type="component" value="Chromosome 15"/>
</dbReference>
<keyword evidence="4" id="KW-1185">Reference proteome</keyword>
<dbReference type="InterPro" id="IPR038765">
    <property type="entry name" value="Papain-like_cys_pep_sf"/>
</dbReference>
<organism evidence="3 4">
    <name type="scientific">Holothuria leucospilota</name>
    <name type="common">Black long sea cucumber</name>
    <name type="synonym">Mertensiothuria leucospilota</name>
    <dbReference type="NCBI Taxonomy" id="206669"/>
    <lineage>
        <taxon>Eukaryota</taxon>
        <taxon>Metazoa</taxon>
        <taxon>Echinodermata</taxon>
        <taxon>Eleutherozoa</taxon>
        <taxon>Echinozoa</taxon>
        <taxon>Holothuroidea</taxon>
        <taxon>Aspidochirotacea</taxon>
        <taxon>Aspidochirotida</taxon>
        <taxon>Holothuriidae</taxon>
        <taxon>Holothuria</taxon>
    </lineage>
</organism>
<evidence type="ECO:0000256" key="1">
    <source>
        <dbReference type="SAM" id="MobiDB-lite"/>
    </source>
</evidence>
<dbReference type="PROSITE" id="PS00972">
    <property type="entry name" value="USP_1"/>
    <property type="match status" value="1"/>
</dbReference>
<dbReference type="GO" id="GO:0004843">
    <property type="term" value="F:cysteine-type deubiquitinase activity"/>
    <property type="evidence" value="ECO:0007669"/>
    <property type="project" value="InterPro"/>
</dbReference>
<dbReference type="InterPro" id="IPR050164">
    <property type="entry name" value="Peptidase_C19"/>
</dbReference>
<dbReference type="SUPFAM" id="SSF54001">
    <property type="entry name" value="Cysteine proteinases"/>
    <property type="match status" value="1"/>
</dbReference>
<feature type="compositionally biased region" description="Gly residues" evidence="1">
    <location>
        <begin position="965"/>
        <end position="977"/>
    </location>
</feature>
<dbReference type="InterPro" id="IPR049407">
    <property type="entry name" value="Usp38-like_N"/>
</dbReference>
<feature type="compositionally biased region" description="Basic and acidic residues" evidence="1">
    <location>
        <begin position="953"/>
        <end position="962"/>
    </location>
</feature>
<sequence length="983" mass="110008">MDKILEGIVTSEHPEGVKRALISKILNSASQQTQKGQIEGVLQLSSRWICNEDSIFLQEVGQQVFEAWAVHHRDVLEDFLCQNFLVSVFVTEVNNPARVLRFVKECLRIISDTSQACSLLQKQSISLSRDYPDIAVLAELSSLLLDFPSCMPEGNYSFALIQYIIRHLSKLRTPVTENEQRKCLLDVTLISKAVNSIWHRNVQAIPPSLTCLFEVISQVSVEDAALAPSPALGSLVQFIPENVIELVIKKVTSNPAVSDEQLKTALTRIVDWLSWPGVRNVDQWAISFLKSLASVQKFSILIHVTIATVELVFLKLSFPLVRRSAMAVFEHMMLSFQHSPEAFHKITGQVPDIVSKLQSENSASSQECCKRLSELLYTLMYQFPGYPELYVPVIEAIKMYPRPPEDTMKASLLLVKWTATKSLFGLSSKFAPRSETGKAGLVNLGNTCYMNSIIQALFVIKGFREDVLNFPLAVSKQSVMVQLQTTFAFLAHTQRAAYSPEKFLEVSRPPWFNAGAQQDCSEFLKYLLDRIDEEESTLLKLQASPIADRSSHGNTSPSKKDGILRDSSDGPLPTTPAKPSNTLVQNYFGGKSMTSTRCLKCDYVSHREEAFVDIPLAFPETDATSRTKGLGGGDAKKRPCPDVAVCESEDLHEAKIVEMDQGPSSVHTLVDEGFTPDEAYAYQQASGSSQTPKEKDLETLLKHYFSPELLSGDNQYHCDSCHHLQDAQKTSHIIKAPEILVLTLMRFSYDALLQRRCKIQDHVKLPKNLNLLRKNQNLMVGPRLDSEEDEEERTLPETKKLKADEMVEDGDEESVDYTLIGAVVHSGLSSESGHYYCYGRTDYIDDSLTSLDAHGNREEQWCLFNDDRVSHSSFESLSNISSRFCNDTAYVLFYQKLSSRQSTSQHFTNTAVRATFQDMVARDNSAYLQEQELEARREKSSRRTVLADQQWYKAKDPDDRNEPPGGCGLGGGGGGVPSGHLVF</sequence>
<evidence type="ECO:0000313" key="4">
    <source>
        <dbReference type="Proteomes" id="UP001152320"/>
    </source>
</evidence>
<dbReference type="Pfam" id="PF00443">
    <property type="entry name" value="UCH"/>
    <property type="match status" value="1"/>
</dbReference>
<dbReference type="Gene3D" id="3.90.70.10">
    <property type="entry name" value="Cysteine proteinases"/>
    <property type="match status" value="1"/>
</dbReference>
<dbReference type="GO" id="GO:0005829">
    <property type="term" value="C:cytosol"/>
    <property type="evidence" value="ECO:0007669"/>
    <property type="project" value="TreeGrafter"/>
</dbReference>
<dbReference type="AlphaFoldDB" id="A0A9Q1BKF7"/>
<proteinExistence type="predicted"/>
<dbReference type="PANTHER" id="PTHR24006">
    <property type="entry name" value="UBIQUITIN CARBOXYL-TERMINAL HYDROLASE"/>
    <property type="match status" value="1"/>
</dbReference>
<evidence type="ECO:0000259" key="2">
    <source>
        <dbReference type="PROSITE" id="PS50235"/>
    </source>
</evidence>
<dbReference type="OrthoDB" id="2420415at2759"/>
<feature type="domain" description="USP" evidence="2">
    <location>
        <begin position="439"/>
        <end position="897"/>
    </location>
</feature>
<accession>A0A9Q1BKF7</accession>
<comment type="caution">
    <text evidence="3">The sequence shown here is derived from an EMBL/GenBank/DDBJ whole genome shotgun (WGS) entry which is preliminary data.</text>
</comment>
<dbReference type="GO" id="GO:0005634">
    <property type="term" value="C:nucleus"/>
    <property type="evidence" value="ECO:0007669"/>
    <property type="project" value="TreeGrafter"/>
</dbReference>
<reference evidence="3" key="1">
    <citation type="submission" date="2021-10" db="EMBL/GenBank/DDBJ databases">
        <title>Tropical sea cucumber genome reveals ecological adaptation and Cuvierian tubules defense mechanism.</title>
        <authorList>
            <person name="Chen T."/>
        </authorList>
    </citation>
    <scope>NUCLEOTIDE SEQUENCE</scope>
    <source>
        <strain evidence="3">Nanhai2018</strain>
        <tissue evidence="3">Muscle</tissue>
    </source>
</reference>
<feature type="region of interest" description="Disordered" evidence="1">
    <location>
        <begin position="542"/>
        <end position="583"/>
    </location>
</feature>
<gene>
    <name evidence="3" type="ORF">HOLleu_30259</name>
</gene>
<protein>
    <submittedName>
        <fullName evidence="3">Ubiquitin carboxyl-terminal hydrolase 38</fullName>
    </submittedName>
</protein>
<name>A0A9Q1BKF7_HOLLE</name>
<keyword evidence="3" id="KW-0378">Hydrolase</keyword>
<dbReference type="GO" id="GO:0016579">
    <property type="term" value="P:protein deubiquitination"/>
    <property type="evidence" value="ECO:0007669"/>
    <property type="project" value="InterPro"/>
</dbReference>
<dbReference type="InterPro" id="IPR028889">
    <property type="entry name" value="USP"/>
</dbReference>
<feature type="region of interest" description="Disordered" evidence="1">
    <location>
        <begin position="953"/>
        <end position="983"/>
    </location>
</feature>
<dbReference type="PROSITE" id="PS50235">
    <property type="entry name" value="USP_3"/>
    <property type="match status" value="1"/>
</dbReference>
<dbReference type="EMBL" id="JAIZAY010000015">
    <property type="protein sequence ID" value="KAJ8028115.1"/>
    <property type="molecule type" value="Genomic_DNA"/>
</dbReference>
<dbReference type="Pfam" id="PF21246">
    <property type="entry name" value="Usp38-like_N"/>
    <property type="match status" value="1"/>
</dbReference>